<dbReference type="EMBL" id="CAJNIZ010043772">
    <property type="protein sequence ID" value="CAE7668558.1"/>
    <property type="molecule type" value="Genomic_DNA"/>
</dbReference>
<sequence>MNVGIFGIQGLGWSLRLHEARCGAAAAATIETAAPATPAAQPLPAAGLVQAVKILAGHVDPLTDASRLDDEDLLKGLHVTREQVKQLIEADAETANEVMRLGVFTWRPGSSGDGPLSVAMGVGPGDPGSIVVKARPERLNSRLLRHLGCQEQRMEMEQISNELPQWCNINVESLVEFGEDFRDVARRRYAKLQQLTQRLTANLVAGRGGG</sequence>
<keyword evidence="2" id="KW-1185">Reference proteome</keyword>
<dbReference type="Proteomes" id="UP000649617">
    <property type="component" value="Unassembled WGS sequence"/>
</dbReference>
<dbReference type="AlphaFoldDB" id="A0A812W4Y7"/>
<dbReference type="OrthoDB" id="423272at2759"/>
<evidence type="ECO:0000313" key="2">
    <source>
        <dbReference type="Proteomes" id="UP000649617"/>
    </source>
</evidence>
<gene>
    <name evidence="1" type="primary">NRT2.5</name>
    <name evidence="1" type="ORF">SPIL2461_LOCUS18375</name>
</gene>
<accession>A0A812W4Y7</accession>
<reference evidence="1" key="1">
    <citation type="submission" date="2021-02" db="EMBL/GenBank/DDBJ databases">
        <authorList>
            <person name="Dougan E. K."/>
            <person name="Rhodes N."/>
            <person name="Thang M."/>
            <person name="Chan C."/>
        </authorList>
    </citation>
    <scope>NUCLEOTIDE SEQUENCE</scope>
</reference>
<protein>
    <submittedName>
        <fullName evidence="1">NRT2.5 protein</fullName>
    </submittedName>
</protein>
<organism evidence="1 2">
    <name type="scientific">Symbiodinium pilosum</name>
    <name type="common">Dinoflagellate</name>
    <dbReference type="NCBI Taxonomy" id="2952"/>
    <lineage>
        <taxon>Eukaryota</taxon>
        <taxon>Sar</taxon>
        <taxon>Alveolata</taxon>
        <taxon>Dinophyceae</taxon>
        <taxon>Suessiales</taxon>
        <taxon>Symbiodiniaceae</taxon>
        <taxon>Symbiodinium</taxon>
    </lineage>
</organism>
<proteinExistence type="predicted"/>
<name>A0A812W4Y7_SYMPI</name>
<comment type="caution">
    <text evidence="1">The sequence shown here is derived from an EMBL/GenBank/DDBJ whole genome shotgun (WGS) entry which is preliminary data.</text>
</comment>
<evidence type="ECO:0000313" key="1">
    <source>
        <dbReference type="EMBL" id="CAE7668558.1"/>
    </source>
</evidence>